<organism evidence="4">
    <name type="scientific">Arion vulgaris</name>
    <dbReference type="NCBI Taxonomy" id="1028688"/>
    <lineage>
        <taxon>Eukaryota</taxon>
        <taxon>Metazoa</taxon>
        <taxon>Spiralia</taxon>
        <taxon>Lophotrochozoa</taxon>
        <taxon>Mollusca</taxon>
        <taxon>Gastropoda</taxon>
        <taxon>Heterobranchia</taxon>
        <taxon>Euthyneura</taxon>
        <taxon>Panpulmonata</taxon>
        <taxon>Eupulmonata</taxon>
        <taxon>Stylommatophora</taxon>
        <taxon>Helicina</taxon>
        <taxon>Arionoidea</taxon>
        <taxon>Arionidae</taxon>
        <taxon>Arion</taxon>
    </lineage>
</organism>
<sequence length="364" mass="42001">SMSGVIMVHQCQIRFQWRYSFTFGIIIIISLFLLTWTISFVAALEHCLSGTFMFRHGSGDDVCLPCEKGHTYMPDQLHNYRQCFNCSQIINPQMEVVIKECDIEQDTVIQCQNGYYRKKPRNNRDKEVCVPCSNCFHVTRPCMNYSDVVCCLENYETIEISEHVFACKELPILCKSGHYYRSTTEECLPCPQDTYMPENSHTHPSCLKCAHLSHTLAYNSDILHHCSGSSPTLFGCKPGYFRSLDESLLIEVNCNECHSCQEAQIIRNCSHMEDFICEQYNGKNKSVPQGPCCWENETCFPVSSCQSLSKPVVNIDTFEVHFIVFLIFFVFFAICTILLLYSRVYHRRKSRNGTKVRELSRLDS</sequence>
<feature type="non-terminal residue" evidence="4">
    <location>
        <position position="1"/>
    </location>
</feature>
<dbReference type="InterPro" id="IPR011641">
    <property type="entry name" value="Tyr-kin_ephrin_A/B_rcpt-like"/>
</dbReference>
<accession>A0A0B7A660</accession>
<dbReference type="GO" id="GO:0005031">
    <property type="term" value="F:tumor necrosis factor receptor activity"/>
    <property type="evidence" value="ECO:0007669"/>
    <property type="project" value="TreeGrafter"/>
</dbReference>
<evidence type="ECO:0000313" key="4">
    <source>
        <dbReference type="EMBL" id="CEK75501.1"/>
    </source>
</evidence>
<dbReference type="PROSITE" id="PS50050">
    <property type="entry name" value="TNFR_NGFR_2"/>
    <property type="match status" value="2"/>
</dbReference>
<dbReference type="PANTHER" id="PTHR46861">
    <property type="entry name" value="TUMOR NECROSIS FACTOR RECEPTOR SUPERFAMILY MEMBER 1A"/>
    <property type="match status" value="1"/>
</dbReference>
<evidence type="ECO:0000259" key="3">
    <source>
        <dbReference type="PROSITE" id="PS50050"/>
    </source>
</evidence>
<keyword evidence="2" id="KW-1133">Transmembrane helix</keyword>
<dbReference type="SUPFAM" id="SSF57586">
    <property type="entry name" value="TNF receptor-like"/>
    <property type="match status" value="1"/>
</dbReference>
<protein>
    <recommendedName>
        <fullName evidence="3">TNFR-Cys domain-containing protein</fullName>
    </recommendedName>
</protein>
<dbReference type="EMBL" id="HACG01028636">
    <property type="protein sequence ID" value="CEK75501.1"/>
    <property type="molecule type" value="Transcribed_RNA"/>
</dbReference>
<dbReference type="AlphaFoldDB" id="A0A0B7A660"/>
<dbReference type="InterPro" id="IPR052493">
    <property type="entry name" value="TNFRSF1A"/>
</dbReference>
<dbReference type="Pfam" id="PF07699">
    <property type="entry name" value="Ephrin_rec_like"/>
    <property type="match status" value="1"/>
</dbReference>
<feature type="repeat" description="TNFR-Cys" evidence="1">
    <location>
        <begin position="235"/>
        <end position="277"/>
    </location>
</feature>
<dbReference type="GO" id="GO:0045121">
    <property type="term" value="C:membrane raft"/>
    <property type="evidence" value="ECO:0007669"/>
    <property type="project" value="TreeGrafter"/>
</dbReference>
<feature type="transmembrane region" description="Helical" evidence="2">
    <location>
        <begin position="21"/>
        <end position="44"/>
    </location>
</feature>
<dbReference type="SMART" id="SM01411">
    <property type="entry name" value="Ephrin_rec_like"/>
    <property type="match status" value="2"/>
</dbReference>
<feature type="domain" description="TNFR-Cys" evidence="3">
    <location>
        <begin position="110"/>
        <end position="150"/>
    </location>
</feature>
<keyword evidence="2" id="KW-0812">Transmembrane</keyword>
<gene>
    <name evidence="4" type="primary">ORF95785</name>
</gene>
<evidence type="ECO:0000256" key="2">
    <source>
        <dbReference type="SAM" id="Phobius"/>
    </source>
</evidence>
<dbReference type="GO" id="GO:0043235">
    <property type="term" value="C:receptor complex"/>
    <property type="evidence" value="ECO:0007669"/>
    <property type="project" value="TreeGrafter"/>
</dbReference>
<evidence type="ECO:0000256" key="1">
    <source>
        <dbReference type="PROSITE-ProRule" id="PRU00206"/>
    </source>
</evidence>
<feature type="domain" description="TNFR-Cys" evidence="3">
    <location>
        <begin position="235"/>
        <end position="277"/>
    </location>
</feature>
<name>A0A0B7A660_9EUPU</name>
<proteinExistence type="predicted"/>
<comment type="caution">
    <text evidence="1">Lacks conserved residue(s) required for the propagation of feature annotation.</text>
</comment>
<dbReference type="InterPro" id="IPR001368">
    <property type="entry name" value="TNFR/NGFR_Cys_rich_reg"/>
</dbReference>
<dbReference type="Gene3D" id="2.10.50.10">
    <property type="entry name" value="Tumor Necrosis Factor Receptor, subunit A, domain 2"/>
    <property type="match status" value="2"/>
</dbReference>
<dbReference type="GO" id="GO:0043120">
    <property type="term" value="F:tumor necrosis factor binding"/>
    <property type="evidence" value="ECO:0007669"/>
    <property type="project" value="TreeGrafter"/>
</dbReference>
<feature type="repeat" description="TNFR-Cys" evidence="1">
    <location>
        <begin position="110"/>
        <end position="150"/>
    </location>
</feature>
<keyword evidence="2" id="KW-0472">Membrane</keyword>
<reference evidence="4" key="1">
    <citation type="submission" date="2014-12" db="EMBL/GenBank/DDBJ databases">
        <title>Insight into the proteome of Arion vulgaris.</title>
        <authorList>
            <person name="Aradska J."/>
            <person name="Bulat T."/>
            <person name="Smidak R."/>
            <person name="Sarate P."/>
            <person name="Gangsoo J."/>
            <person name="Sialana F."/>
            <person name="Bilban M."/>
            <person name="Lubec G."/>
        </authorList>
    </citation>
    <scope>NUCLEOTIDE SEQUENCE</scope>
    <source>
        <tissue evidence="4">Skin</tissue>
    </source>
</reference>
<dbReference type="PANTHER" id="PTHR46861:SF1">
    <property type="entry name" value="TUMOR NECROSIS FACTOR RECEPTOR SUPERFAMILY MEMBER 1A"/>
    <property type="match status" value="1"/>
</dbReference>
<feature type="transmembrane region" description="Helical" evidence="2">
    <location>
        <begin position="320"/>
        <end position="341"/>
    </location>
</feature>